<feature type="compositionally biased region" description="Basic and acidic residues" evidence="1">
    <location>
        <begin position="60"/>
        <end position="75"/>
    </location>
</feature>
<keyword evidence="2" id="KW-0472">Membrane</keyword>
<keyword evidence="2" id="KW-0812">Transmembrane</keyword>
<accession>M8CUT9</accession>
<feature type="region of interest" description="Disordered" evidence="1">
    <location>
        <begin position="53"/>
        <end position="75"/>
    </location>
</feature>
<organism evidence="3">
    <name type="scientific">Aegilops tauschii</name>
    <name type="common">Tausch's goatgrass</name>
    <name type="synonym">Aegilops squarrosa</name>
    <dbReference type="NCBI Taxonomy" id="37682"/>
    <lineage>
        <taxon>Eukaryota</taxon>
        <taxon>Viridiplantae</taxon>
        <taxon>Streptophyta</taxon>
        <taxon>Embryophyta</taxon>
        <taxon>Tracheophyta</taxon>
        <taxon>Spermatophyta</taxon>
        <taxon>Magnoliopsida</taxon>
        <taxon>Liliopsida</taxon>
        <taxon>Poales</taxon>
        <taxon>Poaceae</taxon>
        <taxon>BOP clade</taxon>
        <taxon>Pooideae</taxon>
        <taxon>Triticodae</taxon>
        <taxon>Triticeae</taxon>
        <taxon>Triticinae</taxon>
        <taxon>Aegilops</taxon>
    </lineage>
</organism>
<protein>
    <submittedName>
        <fullName evidence="3">Uncharacterized protein</fullName>
    </submittedName>
</protein>
<name>M8CUT9_AEGTA</name>
<feature type="transmembrane region" description="Helical" evidence="2">
    <location>
        <begin position="27"/>
        <end position="48"/>
    </location>
</feature>
<dbReference type="EnsemblPlants" id="EMT27571">
    <property type="protein sequence ID" value="EMT27571"/>
    <property type="gene ID" value="F775_42675"/>
</dbReference>
<feature type="region of interest" description="Disordered" evidence="1">
    <location>
        <begin position="1"/>
        <end position="23"/>
    </location>
</feature>
<evidence type="ECO:0000256" key="2">
    <source>
        <dbReference type="SAM" id="Phobius"/>
    </source>
</evidence>
<evidence type="ECO:0000256" key="1">
    <source>
        <dbReference type="SAM" id="MobiDB-lite"/>
    </source>
</evidence>
<evidence type="ECO:0000313" key="3">
    <source>
        <dbReference type="EnsemblPlants" id="EMT27571"/>
    </source>
</evidence>
<dbReference type="AlphaFoldDB" id="M8CUT9"/>
<proteinExistence type="predicted"/>
<keyword evidence="2" id="KW-1133">Transmembrane helix</keyword>
<sequence length="75" mass="7797">MGLGPRWSPWAALPFSPRSRKGGGGGWGLGGLKAIGWILFAGVSFRLLCSFSSSSSLSPDIKEGRSGGKDDNGKE</sequence>
<reference evidence="3" key="1">
    <citation type="submission" date="2015-06" db="UniProtKB">
        <authorList>
            <consortium name="EnsemblPlants"/>
        </authorList>
    </citation>
    <scope>IDENTIFICATION</scope>
</reference>